<proteinExistence type="predicted"/>
<keyword evidence="1" id="KW-0732">Signal</keyword>
<organism evidence="2 3">
    <name type="scientific">Chitinophaga nivalis</name>
    <dbReference type="NCBI Taxonomy" id="2991709"/>
    <lineage>
        <taxon>Bacteria</taxon>
        <taxon>Pseudomonadati</taxon>
        <taxon>Bacteroidota</taxon>
        <taxon>Chitinophagia</taxon>
        <taxon>Chitinophagales</taxon>
        <taxon>Chitinophagaceae</taxon>
        <taxon>Chitinophaga</taxon>
    </lineage>
</organism>
<protein>
    <submittedName>
        <fullName evidence="2">Uncharacterized protein</fullName>
    </submittedName>
</protein>
<dbReference type="RefSeq" id="WP_264731055.1">
    <property type="nucleotide sequence ID" value="NZ_JAPDNR010000001.1"/>
</dbReference>
<feature type="chain" id="PRO_5046350122" evidence="1">
    <location>
        <begin position="29"/>
        <end position="115"/>
    </location>
</feature>
<gene>
    <name evidence="2" type="ORF">OL497_14185</name>
</gene>
<dbReference type="EMBL" id="JAPDNS010000001">
    <property type="protein sequence ID" value="MCW3485053.1"/>
    <property type="molecule type" value="Genomic_DNA"/>
</dbReference>
<dbReference type="Proteomes" id="UP001207742">
    <property type="component" value="Unassembled WGS sequence"/>
</dbReference>
<evidence type="ECO:0000313" key="3">
    <source>
        <dbReference type="Proteomes" id="UP001207742"/>
    </source>
</evidence>
<reference evidence="2 3" key="1">
    <citation type="submission" date="2022-10" db="EMBL/GenBank/DDBJ databases">
        <title>Chitinophaga nivalis PC15 sp. nov., isolated from Pyeongchang county, South Korea.</title>
        <authorList>
            <person name="Trinh H.N."/>
        </authorList>
    </citation>
    <scope>NUCLEOTIDE SEQUENCE [LARGE SCALE GENOMIC DNA]</scope>
    <source>
        <strain evidence="2 3">PC14</strain>
    </source>
</reference>
<name>A0ABT3IM88_9BACT</name>
<comment type="caution">
    <text evidence="2">The sequence shown here is derived from an EMBL/GenBank/DDBJ whole genome shotgun (WGS) entry which is preliminary data.</text>
</comment>
<sequence length="115" mass="12067">MKVKFYLFRKAGYLLLCCLLLCAMKTHAQVYANTQTNGVTGLCLLCNVSTPDNPVNNSSLDDYSAFNVPAGLLGISIYQTLIFPAASSTGCDSLVVGIGTGDALLSLNILAGVTI</sequence>
<evidence type="ECO:0000313" key="2">
    <source>
        <dbReference type="EMBL" id="MCW3485053.1"/>
    </source>
</evidence>
<accession>A0ABT3IM88</accession>
<keyword evidence="3" id="KW-1185">Reference proteome</keyword>
<feature type="signal peptide" evidence="1">
    <location>
        <begin position="1"/>
        <end position="28"/>
    </location>
</feature>
<evidence type="ECO:0000256" key="1">
    <source>
        <dbReference type="SAM" id="SignalP"/>
    </source>
</evidence>